<feature type="domain" description="GFO/IDH/MocA-like oxidoreductase" evidence="2">
    <location>
        <begin position="128"/>
        <end position="252"/>
    </location>
</feature>
<sequence length="325" mass="35795">MKKVRVALYGHNGHQVGAQLSDIPEAELAAICCIPAGQTTFDEGGAARYDRLEQLLDRDDIDVISICSPLRGTQFHDIKDALMAGKHVYAEKPLVMEETQLNELLELAASKRLRLREMASTAYESPYDEIRELVASGMIGQVIQVSAQKSYPYADWRPQDERIDGGLLLQVGIHAVRWVEQVALQRIQAVSALQTKAGNPVSHGGLHMAASLHMRLENGGIAQASMNYLNRSGSGVWGNDQLRIFGTKGYIECLDGGRQVRIVNDEGIANIEPSPDRRLSHFHSFIMEVSGQSIALLPVETEARALRVILGARESAERQGEFIDV</sequence>
<dbReference type="SUPFAM" id="SSF51735">
    <property type="entry name" value="NAD(P)-binding Rossmann-fold domains"/>
    <property type="match status" value="1"/>
</dbReference>
<evidence type="ECO:0008006" key="5">
    <source>
        <dbReference type="Google" id="ProtNLM"/>
    </source>
</evidence>
<evidence type="ECO:0000313" key="3">
    <source>
        <dbReference type="EMBL" id="RAP74592.1"/>
    </source>
</evidence>
<dbReference type="PANTHER" id="PTHR43708">
    <property type="entry name" value="CONSERVED EXPRESSED OXIDOREDUCTASE (EUROFUNG)"/>
    <property type="match status" value="1"/>
</dbReference>
<reference evidence="3 4" key="1">
    <citation type="submission" date="2018-06" db="EMBL/GenBank/DDBJ databases">
        <title>Paenibacillus montanisoli sp. nov., isolated from mountain area soil.</title>
        <authorList>
            <person name="Wu M."/>
        </authorList>
    </citation>
    <scope>NUCLEOTIDE SEQUENCE [LARGE SCALE GENOMIC DNA]</scope>
    <source>
        <strain evidence="3 4">RA17</strain>
    </source>
</reference>
<dbReference type="OrthoDB" id="189879at2"/>
<protein>
    <recommendedName>
        <fullName evidence="5">Gfo/Idh/MocA family oxidoreductase</fullName>
    </recommendedName>
</protein>
<dbReference type="Gene3D" id="3.40.50.720">
    <property type="entry name" value="NAD(P)-binding Rossmann-like Domain"/>
    <property type="match status" value="1"/>
</dbReference>
<evidence type="ECO:0000313" key="4">
    <source>
        <dbReference type="Proteomes" id="UP000249260"/>
    </source>
</evidence>
<dbReference type="Gene3D" id="3.30.360.10">
    <property type="entry name" value="Dihydrodipicolinate Reductase, domain 2"/>
    <property type="match status" value="1"/>
</dbReference>
<dbReference type="Pfam" id="PF01408">
    <property type="entry name" value="GFO_IDH_MocA"/>
    <property type="match status" value="1"/>
</dbReference>
<dbReference type="RefSeq" id="WP_112884381.1">
    <property type="nucleotide sequence ID" value="NZ_QLUW01000004.1"/>
</dbReference>
<organism evidence="3 4">
    <name type="scientific">Paenibacillus montanisoli</name>
    <dbReference type="NCBI Taxonomy" id="2081970"/>
    <lineage>
        <taxon>Bacteria</taxon>
        <taxon>Bacillati</taxon>
        <taxon>Bacillota</taxon>
        <taxon>Bacilli</taxon>
        <taxon>Bacillales</taxon>
        <taxon>Paenibacillaceae</taxon>
        <taxon>Paenibacillus</taxon>
    </lineage>
</organism>
<dbReference type="Proteomes" id="UP000249260">
    <property type="component" value="Unassembled WGS sequence"/>
</dbReference>
<dbReference type="EMBL" id="QLUW01000004">
    <property type="protein sequence ID" value="RAP74592.1"/>
    <property type="molecule type" value="Genomic_DNA"/>
</dbReference>
<accession>A0A328TXZ9</accession>
<dbReference type="InterPro" id="IPR055170">
    <property type="entry name" value="GFO_IDH_MocA-like_dom"/>
</dbReference>
<dbReference type="InterPro" id="IPR051317">
    <property type="entry name" value="Gfo/Idh/MocA_oxidoreduct"/>
</dbReference>
<dbReference type="PANTHER" id="PTHR43708:SF8">
    <property type="entry name" value="OXIDOREDUCTASE"/>
    <property type="match status" value="1"/>
</dbReference>
<proteinExistence type="predicted"/>
<comment type="caution">
    <text evidence="3">The sequence shown here is derived from an EMBL/GenBank/DDBJ whole genome shotgun (WGS) entry which is preliminary data.</text>
</comment>
<feature type="domain" description="Gfo/Idh/MocA-like oxidoreductase N-terminal" evidence="1">
    <location>
        <begin position="14"/>
        <end position="115"/>
    </location>
</feature>
<name>A0A328TXZ9_9BACL</name>
<dbReference type="SUPFAM" id="SSF55347">
    <property type="entry name" value="Glyceraldehyde-3-phosphate dehydrogenase-like, C-terminal domain"/>
    <property type="match status" value="1"/>
</dbReference>
<evidence type="ECO:0000259" key="2">
    <source>
        <dbReference type="Pfam" id="PF22725"/>
    </source>
</evidence>
<dbReference type="AlphaFoldDB" id="A0A328TXZ9"/>
<dbReference type="InterPro" id="IPR036291">
    <property type="entry name" value="NAD(P)-bd_dom_sf"/>
</dbReference>
<dbReference type="Pfam" id="PF22725">
    <property type="entry name" value="GFO_IDH_MocA_C3"/>
    <property type="match status" value="1"/>
</dbReference>
<dbReference type="InterPro" id="IPR000683">
    <property type="entry name" value="Gfo/Idh/MocA-like_OxRdtase_N"/>
</dbReference>
<gene>
    <name evidence="3" type="ORF">DL346_21265</name>
</gene>
<keyword evidence="4" id="KW-1185">Reference proteome</keyword>
<evidence type="ECO:0000259" key="1">
    <source>
        <dbReference type="Pfam" id="PF01408"/>
    </source>
</evidence>
<dbReference type="GO" id="GO:0000166">
    <property type="term" value="F:nucleotide binding"/>
    <property type="evidence" value="ECO:0007669"/>
    <property type="project" value="InterPro"/>
</dbReference>